<evidence type="ECO:0000313" key="6">
    <source>
        <dbReference type="EMBL" id="BFG71431.1"/>
    </source>
</evidence>
<evidence type="ECO:0000256" key="1">
    <source>
        <dbReference type="ARBA" id="ARBA00009369"/>
    </source>
</evidence>
<evidence type="ECO:0000259" key="5">
    <source>
        <dbReference type="Pfam" id="PF04085"/>
    </source>
</evidence>
<dbReference type="GO" id="GO:0008360">
    <property type="term" value="P:regulation of cell shape"/>
    <property type="evidence" value="ECO:0007669"/>
    <property type="project" value="UniProtKB-KW"/>
</dbReference>
<dbReference type="InterPro" id="IPR055342">
    <property type="entry name" value="MreC_beta-barrel_core"/>
</dbReference>
<feature type="domain" description="Rod shape-determining protein MreC beta-barrel core" evidence="5">
    <location>
        <begin position="99"/>
        <end position="247"/>
    </location>
</feature>
<gene>
    <name evidence="6" type="primary">mreC</name>
    <name evidence="6" type="ORF">KACHI17_23120</name>
</gene>
<organism evidence="6">
    <name type="scientific">Sediminibacterium sp. KACHI17</name>
    <dbReference type="NCBI Taxonomy" id="1751071"/>
    <lineage>
        <taxon>Bacteria</taxon>
        <taxon>Pseudomonadati</taxon>
        <taxon>Bacteroidota</taxon>
        <taxon>Chitinophagia</taxon>
        <taxon>Chitinophagales</taxon>
        <taxon>Chitinophagaceae</taxon>
        <taxon>Sediminibacterium</taxon>
    </lineage>
</organism>
<dbReference type="NCBIfam" id="NF010532">
    <property type="entry name" value="PRK13922.9-3"/>
    <property type="match status" value="1"/>
</dbReference>
<proteinExistence type="inferred from homology"/>
<protein>
    <recommendedName>
        <fullName evidence="2">Cell shape-determining protein MreC</fullName>
    </recommendedName>
    <alternativeName>
        <fullName evidence="4">Cell shape protein MreC</fullName>
    </alternativeName>
</protein>
<keyword evidence="3" id="KW-0133">Cell shape</keyword>
<evidence type="ECO:0000256" key="3">
    <source>
        <dbReference type="ARBA" id="ARBA00022960"/>
    </source>
</evidence>
<dbReference type="EMBL" id="AP029612">
    <property type="protein sequence ID" value="BFG71431.1"/>
    <property type="molecule type" value="Genomic_DNA"/>
</dbReference>
<reference evidence="6" key="1">
    <citation type="submission" date="2024-02" db="EMBL/GenBank/DDBJ databases">
        <title>Sediminibacterium planktonica sp. nov. and Sediminibacterium longus sp. nov., isolated from surface lake and river water.</title>
        <authorList>
            <person name="Watanabe K."/>
            <person name="Takemine S."/>
            <person name="Ishii Y."/>
            <person name="Ogata Y."/>
            <person name="Shindo C."/>
            <person name="Suda W."/>
        </authorList>
    </citation>
    <scope>NUCLEOTIDE SEQUENCE</scope>
    <source>
        <strain evidence="6">KACHI17</strain>
    </source>
</reference>
<dbReference type="InterPro" id="IPR007221">
    <property type="entry name" value="MreC"/>
</dbReference>
<sequence length="265" mass="29421">MLQVFAIVLLSRSSKTHEAFFSDATSELTGKLNERYSNLRNYFSLAETNRQLAEENNRLRNLLASNQIAPDSNTIHYTDTTFRDSTGRYRKFTWLPAKVIGNTVTLQTNFLTLERGSNQGVKKGMAVIGPQGIVGVVVETSANISKVMSLLHRNSRVSAMLKKDNNAGSIEWDGSDPSILTLRNVSKSAKVVKGDTVVTSTYSANFPSNLMVGTVASIVEDPSSNFYTLKIKTATNFFSIQYVYLVENVRFAEQVQLENTPQTNQ</sequence>
<dbReference type="PANTHER" id="PTHR34138:SF1">
    <property type="entry name" value="CELL SHAPE-DETERMINING PROTEIN MREC"/>
    <property type="match status" value="1"/>
</dbReference>
<dbReference type="InterPro" id="IPR042175">
    <property type="entry name" value="Cell/Rod_MreC_2"/>
</dbReference>
<evidence type="ECO:0000256" key="4">
    <source>
        <dbReference type="ARBA" id="ARBA00032089"/>
    </source>
</evidence>
<dbReference type="Pfam" id="PF04085">
    <property type="entry name" value="MreC"/>
    <property type="match status" value="1"/>
</dbReference>
<name>A0AAT9GLC2_9BACT</name>
<accession>A0AAT9GLC2</accession>
<dbReference type="PANTHER" id="PTHR34138">
    <property type="entry name" value="CELL SHAPE-DETERMINING PROTEIN MREC"/>
    <property type="match status" value="1"/>
</dbReference>
<dbReference type="InterPro" id="IPR042177">
    <property type="entry name" value="Cell/Rod_1"/>
</dbReference>
<dbReference type="PIRSF" id="PIRSF038471">
    <property type="entry name" value="MreC"/>
    <property type="match status" value="1"/>
</dbReference>
<evidence type="ECO:0000256" key="2">
    <source>
        <dbReference type="ARBA" id="ARBA00013855"/>
    </source>
</evidence>
<comment type="similarity">
    <text evidence="1">Belongs to the MreC family.</text>
</comment>
<dbReference type="GO" id="GO:0005886">
    <property type="term" value="C:plasma membrane"/>
    <property type="evidence" value="ECO:0007669"/>
    <property type="project" value="TreeGrafter"/>
</dbReference>
<dbReference type="Gene3D" id="2.40.10.340">
    <property type="entry name" value="Rod shape-determining protein MreC, domain 1"/>
    <property type="match status" value="1"/>
</dbReference>
<dbReference type="AlphaFoldDB" id="A0AAT9GLC2"/>
<dbReference type="Gene3D" id="2.40.10.350">
    <property type="entry name" value="Rod shape-determining protein MreC, domain 2"/>
    <property type="match status" value="1"/>
</dbReference>